<dbReference type="EMBL" id="LN887751">
    <property type="protein sequence ID" value="CUR43205.1"/>
    <property type="molecule type" value="Genomic_DNA"/>
</dbReference>
<protein>
    <submittedName>
        <fullName evidence="1">Uncharacterized protein</fullName>
    </submittedName>
</protein>
<gene>
    <name evidence="1" type="ORF">LRLP16767_LRLP167_01003</name>
</gene>
<accession>A0A0U5K3Q6</accession>
<organism evidence="1">
    <name type="scientific">Limosilactobacillus reuteri</name>
    <name type="common">Lactobacillus reuteri</name>
    <dbReference type="NCBI Taxonomy" id="1598"/>
    <lineage>
        <taxon>Bacteria</taxon>
        <taxon>Bacillati</taxon>
        <taxon>Bacillota</taxon>
        <taxon>Bacilli</taxon>
        <taxon>Lactobacillales</taxon>
        <taxon>Lactobacillaceae</taxon>
        <taxon>Limosilactobacillus</taxon>
    </lineage>
</organism>
<sequence length="42" mass="4952">MGLHTLVIQELMLMLQMPRLKLMITIFQNLSVVIKLILMEVR</sequence>
<evidence type="ECO:0000313" key="1">
    <source>
        <dbReference type="EMBL" id="CUR43205.1"/>
    </source>
</evidence>
<proteinExistence type="predicted"/>
<reference evidence="1" key="1">
    <citation type="submission" date="2015-10" db="EMBL/GenBank/DDBJ databases">
        <authorList>
            <person name="Gilbert D.G."/>
        </authorList>
    </citation>
    <scope>NUCLEOTIDE SEQUENCE</scope>
    <source>
        <strain evidence="1">Lp167-67</strain>
    </source>
</reference>
<name>A0A0U5K3Q6_LIMRT</name>
<dbReference type="AlphaFoldDB" id="A0A0U5K3Q6"/>